<keyword evidence="2" id="KW-1185">Reference proteome</keyword>
<name>A0ABW8I8F4_9BACI</name>
<dbReference type="Proteomes" id="UP001619911">
    <property type="component" value="Unassembled WGS sequence"/>
</dbReference>
<protein>
    <recommendedName>
        <fullName evidence="3">Ferritin-like domain-containing protein</fullName>
    </recommendedName>
</protein>
<proteinExistence type="predicted"/>
<dbReference type="InterPro" id="IPR009078">
    <property type="entry name" value="Ferritin-like_SF"/>
</dbReference>
<comment type="caution">
    <text evidence="1">The sequence shown here is derived from an EMBL/GenBank/DDBJ whole genome shotgun (WGS) entry which is preliminary data.</text>
</comment>
<dbReference type="SUPFAM" id="SSF47240">
    <property type="entry name" value="Ferritin-like"/>
    <property type="match status" value="1"/>
</dbReference>
<dbReference type="InterPro" id="IPR016084">
    <property type="entry name" value="Haem_Oase-like_multi-hlx"/>
</dbReference>
<organism evidence="1 2">
    <name type="scientific">Bacillus lumedeiriae</name>
    <dbReference type="NCBI Taxonomy" id="3058829"/>
    <lineage>
        <taxon>Bacteria</taxon>
        <taxon>Bacillati</taxon>
        <taxon>Bacillota</taxon>
        <taxon>Bacilli</taxon>
        <taxon>Bacillales</taxon>
        <taxon>Bacillaceae</taxon>
        <taxon>Bacillus</taxon>
    </lineage>
</organism>
<reference evidence="1 2" key="1">
    <citation type="submission" date="2023-07" db="EMBL/GenBank/DDBJ databases">
        <title>Bacillus lucianemedeirus sp. nov, a new species isolated from an immunobiological production facility.</title>
        <authorList>
            <person name="Costa L.V."/>
            <person name="Miranda R.V.S.L."/>
            <person name="Brandao M.L.L."/>
            <person name="Reis C.M.F."/>
            <person name="Frazao A.M."/>
            <person name="Cruz F.V."/>
            <person name="Baio P.V.P."/>
            <person name="Veras J.F.C."/>
            <person name="Ramos J.N."/>
            <person name="Vieira V."/>
        </authorList>
    </citation>
    <scope>NUCLEOTIDE SEQUENCE [LARGE SCALE GENOMIC DNA]</scope>
    <source>
        <strain evidence="1 2">B190/17</strain>
    </source>
</reference>
<gene>
    <name evidence="1" type="ORF">QYG89_08765</name>
</gene>
<dbReference type="RefSeq" id="WP_404316621.1">
    <property type="nucleotide sequence ID" value="NZ_JAUIYO010000005.1"/>
</dbReference>
<evidence type="ECO:0000313" key="2">
    <source>
        <dbReference type="Proteomes" id="UP001619911"/>
    </source>
</evidence>
<sequence length="217" mass="25917">MTEEQFWTEFNQIKQDLMDRARENAERFWNNENLTQEDVFKAIAPRDWFEIAYVSFLSEQISSYWKEFDRPFVTALCKHMWDEANHYEIISRVLEKHGYEVPTTTPEVSREWEELHLEALKKDSTCAIAVWNVSETSTTPTMDVVINNCRRIGLEELARVYEKIKKDEDFHCKLGVSILERHMTTEEQRKNAIWGARKLKEQMFKFYDSIYAVPQSQ</sequence>
<evidence type="ECO:0000313" key="1">
    <source>
        <dbReference type="EMBL" id="MFK2825761.1"/>
    </source>
</evidence>
<dbReference type="Gene3D" id="1.20.910.10">
    <property type="entry name" value="Heme oxygenase-like"/>
    <property type="match status" value="1"/>
</dbReference>
<accession>A0ABW8I8F4</accession>
<dbReference type="EMBL" id="JAUIYO010000005">
    <property type="protein sequence ID" value="MFK2825761.1"/>
    <property type="molecule type" value="Genomic_DNA"/>
</dbReference>
<evidence type="ECO:0008006" key="3">
    <source>
        <dbReference type="Google" id="ProtNLM"/>
    </source>
</evidence>